<dbReference type="AlphaFoldDB" id="A0A3A5L415"/>
<dbReference type="EMBL" id="QZWB01000007">
    <property type="protein sequence ID" value="RJT46979.1"/>
    <property type="molecule type" value="Genomic_DNA"/>
</dbReference>
<protein>
    <submittedName>
        <fullName evidence="1">Uncharacterized protein</fullName>
    </submittedName>
</protein>
<comment type="caution">
    <text evidence="1">The sequence shown here is derived from an EMBL/GenBank/DDBJ whole genome shotgun (WGS) entry which is preliminary data.</text>
</comment>
<organism evidence="1 2">
    <name type="scientific">Legionella taurinensis</name>
    <dbReference type="NCBI Taxonomy" id="70611"/>
    <lineage>
        <taxon>Bacteria</taxon>
        <taxon>Pseudomonadati</taxon>
        <taxon>Pseudomonadota</taxon>
        <taxon>Gammaproteobacteria</taxon>
        <taxon>Legionellales</taxon>
        <taxon>Legionellaceae</taxon>
        <taxon>Legionella</taxon>
    </lineage>
</organism>
<name>A0A3A5L415_9GAMM</name>
<gene>
    <name evidence="1" type="ORF">D6J04_08115</name>
</gene>
<dbReference type="Proteomes" id="UP000270757">
    <property type="component" value="Unassembled WGS sequence"/>
</dbReference>
<reference evidence="1 2" key="1">
    <citation type="submission" date="2018-09" db="EMBL/GenBank/DDBJ databases">
        <title>Draft genome sequences of Legionella taurinensis isolated from water samples.</title>
        <authorList>
            <person name="Chakeri A."/>
            <person name="Allerberger F."/>
            <person name="Kundi M."/>
            <person name="Ruppitsch W."/>
            <person name="Schmid D."/>
        </authorList>
    </citation>
    <scope>NUCLEOTIDE SEQUENCE [LARGE SCALE GENOMIC DNA]</scope>
    <source>
        <strain evidence="1 2">4570-18-6</strain>
    </source>
</reference>
<sequence>MQKFLLTGVELEGYTVCQKVNSRARQSKIKHLILWEKIIIVSLRFSLQARSSRVENAGFF</sequence>
<proteinExistence type="predicted"/>
<evidence type="ECO:0000313" key="2">
    <source>
        <dbReference type="Proteomes" id="UP000270757"/>
    </source>
</evidence>
<accession>A0A3A5L415</accession>
<evidence type="ECO:0000313" key="1">
    <source>
        <dbReference type="EMBL" id="RJT46979.1"/>
    </source>
</evidence>